<evidence type="ECO:0000259" key="8">
    <source>
        <dbReference type="Pfam" id="PF18537"/>
    </source>
</evidence>
<dbReference type="Pfam" id="PF19436">
    <property type="entry name" value="ACS_CODH_B_C"/>
    <property type="match status" value="1"/>
</dbReference>
<dbReference type="Pfam" id="PF03598">
    <property type="entry name" value="CdhC"/>
    <property type="match status" value="1"/>
</dbReference>
<dbReference type="GO" id="GO:0043885">
    <property type="term" value="F:anaerobic carbon-monoxide dehydrogenase activity"/>
    <property type="evidence" value="ECO:0007669"/>
    <property type="project" value="InterPro"/>
</dbReference>
<dbReference type="EC" id="2.3.1.169" evidence="1"/>
<keyword evidence="4" id="KW-0808">Transferase</keyword>
<evidence type="ECO:0000256" key="7">
    <source>
        <dbReference type="ARBA" id="ARBA00023014"/>
    </source>
</evidence>
<keyword evidence="11" id="KW-1185">Reference proteome</keyword>
<dbReference type="PANTHER" id="PTHR42281:SF1">
    <property type="entry name" value="ACETYL-COA DECARBONYLASE_SYNTHASE COMPLEX SUBUNIT BETA 1"/>
    <property type="match status" value="1"/>
</dbReference>
<dbReference type="NCBIfam" id="NF003379">
    <property type="entry name" value="PRK04456.1"/>
    <property type="match status" value="1"/>
</dbReference>
<dbReference type="Gene3D" id="3.30.1650.10">
    <property type="entry name" value="Bifunctional carbon monoxide dehydrogenase/acetyl-coa synthase(codh/acs), Chain M, domain 3"/>
    <property type="match status" value="1"/>
</dbReference>
<evidence type="ECO:0000256" key="2">
    <source>
        <dbReference type="ARBA" id="ARBA00022485"/>
    </source>
</evidence>
<keyword evidence="5" id="KW-0479">Metal-binding</keyword>
<dbReference type="InterPro" id="IPR004461">
    <property type="entry name" value="CO_DH/Ac-CoA_synth_bsu"/>
</dbReference>
<dbReference type="InterPro" id="IPR041350">
    <property type="entry name" value="CODH_A_N"/>
</dbReference>
<dbReference type="NCBIfam" id="NF040764">
    <property type="entry name" value="CODH_ACS_al_bet"/>
    <property type="match status" value="1"/>
</dbReference>
<evidence type="ECO:0000256" key="1">
    <source>
        <dbReference type="ARBA" id="ARBA00012244"/>
    </source>
</evidence>
<dbReference type="NCBIfam" id="TIGR00316">
    <property type="entry name" value="cdhC"/>
    <property type="match status" value="1"/>
</dbReference>
<dbReference type="SUPFAM" id="SSF56821">
    <property type="entry name" value="Prismane protein-like"/>
    <property type="match status" value="1"/>
</dbReference>
<keyword evidence="7" id="KW-0411">Iron-sulfur</keyword>
<dbReference type="AlphaFoldDB" id="A0A1M5Z248"/>
<evidence type="ECO:0000259" key="9">
    <source>
        <dbReference type="Pfam" id="PF19436"/>
    </source>
</evidence>
<dbReference type="InterPro" id="IPR016099">
    <property type="entry name" value="Prismane-like_a/b-sand"/>
</dbReference>
<keyword evidence="2" id="KW-0004">4Fe-4S</keyword>
<dbReference type="Gene3D" id="1.10.8.190">
    <property type="entry name" value="Carbon monoxide dehydrogenase alpha subunit. Chain M, domain 1"/>
    <property type="match status" value="1"/>
</dbReference>
<dbReference type="InterPro" id="IPR011254">
    <property type="entry name" value="Prismane-like_sf"/>
</dbReference>
<keyword evidence="6" id="KW-0408">Iron</keyword>
<proteinExistence type="predicted"/>
<dbReference type="OrthoDB" id="9759545at2"/>
<dbReference type="Proteomes" id="UP000183995">
    <property type="component" value="Unassembled WGS sequence"/>
</dbReference>
<reference evidence="10 11" key="1">
    <citation type="submission" date="2016-11" db="EMBL/GenBank/DDBJ databases">
        <authorList>
            <person name="Jaros S."/>
            <person name="Januszkiewicz K."/>
            <person name="Wedrychowicz H."/>
        </authorList>
    </citation>
    <scope>NUCLEOTIDE SEQUENCE [LARGE SCALE GENOMIC DNA]</scope>
    <source>
        <strain evidence="10 11">DSM 10068</strain>
    </source>
</reference>
<name>A0A1M5Z248_9FIRM</name>
<dbReference type="STRING" id="1123282.SAMN02745823_03132"/>
<evidence type="ECO:0000256" key="6">
    <source>
        <dbReference type="ARBA" id="ARBA00023004"/>
    </source>
</evidence>
<dbReference type="GO" id="GO:0043884">
    <property type="term" value="F:CO-methylating acetyl-CoA synthase activity"/>
    <property type="evidence" value="ECO:0007669"/>
    <property type="project" value="UniProtKB-EC"/>
</dbReference>
<dbReference type="GO" id="GO:0006084">
    <property type="term" value="P:acetyl-CoA metabolic process"/>
    <property type="evidence" value="ECO:0007669"/>
    <property type="project" value="InterPro"/>
</dbReference>
<dbReference type="Pfam" id="PF18537">
    <property type="entry name" value="CODH_A_N"/>
    <property type="match status" value="1"/>
</dbReference>
<evidence type="ECO:0000256" key="3">
    <source>
        <dbReference type="ARBA" id="ARBA00022596"/>
    </source>
</evidence>
<dbReference type="NCBIfam" id="NF007078">
    <property type="entry name" value="PRK09529.1"/>
    <property type="match status" value="1"/>
</dbReference>
<protein>
    <recommendedName>
        <fullName evidence="1">CO-methylating acetyl-CoA synthase</fullName>
        <ecNumber evidence="1">2.3.1.169</ecNumber>
    </recommendedName>
</protein>
<sequence length="708" mass="78006">MRLFDRAFTGSDEMFALAEAAVTKTIDKLGADAPVAFGSTAYFLPCIYAYTGRKITKLSELKDVLEPVKGWLTRNYRLNDVFTSGIATVLAAEIIEACKYAENPTPYEEKYHGHMTDAEVRELGVPLVTQDIPGFVVIIDEAPTDAQAQVLIKGYQSRGIFVFLLKGAIDQAERCGIKMGFPVRIVPVGPGIEAVSHIISVVVRAAFIFGNVQPGDWEGFNKYSFERIFAFVNAFGPLENITVGCGAGAIAMGFPVITNDTVDVDVVPKSLIIQTNIDDLIETSLEARDIKIKVSNIDLPVACASAFEGEIIRKADMFCEADGSRKDCFELVRTKELHEVEDHKIELIGQDFDAMEVGCKINLAIIIDIAGKNMQSDFEPVFERKIHNYVNCLEGVMHTGQRDLIRIRVSKSSFEAGFRVKHFGELLYAKMKNDFSQVVDKCQVTLVTEPELVTKLRKEANEIYDKRDARLRSLTDESVECFYTCTLCQSFSPSHVCIVTPERLGLCGAVSWLDAKSTNELQPSGPCQVVTKTKVIDEAKGAYEDVNEAVSTYSHGALDKVTLYSIMEDPMTSCGCFECICGIEPMSNGVIIVNREYAGSTPLGMTFAELASMTGGGVQTPGFMGHGRHFIASKKFMKAEGGIARIVWMPKALKDSVAERLNISAKELYGIDNFTDRIADESISEDPDTLMAYLSEKGHPALEMEPMM</sequence>
<dbReference type="PANTHER" id="PTHR42281">
    <property type="match status" value="1"/>
</dbReference>
<dbReference type="Gene3D" id="3.40.970.20">
    <property type="entry name" value="Carbon monoxide dehydrogenase alpha subunit. Chain D, domain 4"/>
    <property type="match status" value="1"/>
</dbReference>
<dbReference type="GO" id="GO:0046872">
    <property type="term" value="F:metal ion binding"/>
    <property type="evidence" value="ECO:0007669"/>
    <property type="project" value="UniProtKB-KW"/>
</dbReference>
<dbReference type="InterPro" id="IPR038571">
    <property type="entry name" value="CO_DH/Ac-CoA_synth_bsu_3_sf"/>
</dbReference>
<accession>A0A1M5Z248</accession>
<feature type="domain" description="Carbon monoxide dehydrogenase subunit alpha ,N-terminal" evidence="8">
    <location>
        <begin position="20"/>
        <end position="100"/>
    </location>
</feature>
<evidence type="ECO:0000256" key="5">
    <source>
        <dbReference type="ARBA" id="ARBA00022723"/>
    </source>
</evidence>
<feature type="domain" description="CO dehydrogenase/acetyl-CoA synthase complex beta subunit C-terminal" evidence="9">
    <location>
        <begin position="464"/>
        <end position="708"/>
    </location>
</feature>
<dbReference type="RefSeq" id="WP_073080919.1">
    <property type="nucleotide sequence ID" value="NZ_FQXV01000012.1"/>
</dbReference>
<dbReference type="Gene3D" id="3.40.50.2030">
    <property type="match status" value="1"/>
</dbReference>
<gene>
    <name evidence="10" type="ORF">SAMN02745823_03132</name>
</gene>
<evidence type="ECO:0000313" key="11">
    <source>
        <dbReference type="Proteomes" id="UP000183995"/>
    </source>
</evidence>
<dbReference type="GO" id="GO:0051539">
    <property type="term" value="F:4 iron, 4 sulfur cluster binding"/>
    <property type="evidence" value="ECO:0007669"/>
    <property type="project" value="UniProtKB-KW"/>
</dbReference>
<dbReference type="Gene3D" id="3.40.1470.10">
    <property type="entry name" value="Bifunctional carbon monoxide dehydrogenase/acetyl-coa synthase(codh/acs), Chain M, domain 5"/>
    <property type="match status" value="1"/>
</dbReference>
<dbReference type="EMBL" id="FQXV01000012">
    <property type="protein sequence ID" value="SHI18327.1"/>
    <property type="molecule type" value="Genomic_DNA"/>
</dbReference>
<evidence type="ECO:0000313" key="10">
    <source>
        <dbReference type="EMBL" id="SHI18327.1"/>
    </source>
</evidence>
<keyword evidence="3" id="KW-0533">Nickel</keyword>
<dbReference type="InterPro" id="IPR045822">
    <property type="entry name" value="ACS_CODH_B_C"/>
</dbReference>
<evidence type="ECO:0000256" key="4">
    <source>
        <dbReference type="ARBA" id="ARBA00022679"/>
    </source>
</evidence>
<organism evidence="10 11">
    <name type="scientific">Sporobacter termitidis DSM 10068</name>
    <dbReference type="NCBI Taxonomy" id="1123282"/>
    <lineage>
        <taxon>Bacteria</taxon>
        <taxon>Bacillati</taxon>
        <taxon>Bacillota</taxon>
        <taxon>Clostridia</taxon>
        <taxon>Eubacteriales</taxon>
        <taxon>Oscillospiraceae</taxon>
        <taxon>Sporobacter</taxon>
    </lineage>
</organism>